<keyword evidence="2" id="KW-0614">Plasmid</keyword>
<evidence type="ECO:0000259" key="1">
    <source>
        <dbReference type="Pfam" id="PF13391"/>
    </source>
</evidence>
<dbReference type="REBASE" id="479535">
    <property type="entry name" value="OspMM59ORF29620P"/>
</dbReference>
<name>A0A810QCC3_9FIRM</name>
<feature type="domain" description="HNH nuclease" evidence="1">
    <location>
        <begin position="292"/>
        <end position="354"/>
    </location>
</feature>
<organism evidence="2 3">
    <name type="scientific">Pusillibacter faecalis</name>
    <dbReference type="NCBI Taxonomy" id="2714358"/>
    <lineage>
        <taxon>Bacteria</taxon>
        <taxon>Bacillati</taxon>
        <taxon>Bacillota</taxon>
        <taxon>Clostridia</taxon>
        <taxon>Eubacteriales</taxon>
        <taxon>Oscillospiraceae</taxon>
        <taxon>Pusillibacter</taxon>
    </lineage>
</organism>
<dbReference type="NCBIfam" id="NF045952">
    <property type="entry name" value="MAG4270_fam"/>
    <property type="match status" value="1"/>
</dbReference>
<dbReference type="Pfam" id="PF13391">
    <property type="entry name" value="HNH_2"/>
    <property type="match status" value="1"/>
</dbReference>
<geneLocation type="plasmid" evidence="2 3">
    <name>pMM59_01</name>
</geneLocation>
<dbReference type="Proteomes" id="UP000679848">
    <property type="component" value="Plasmid pMM59_01"/>
</dbReference>
<evidence type="ECO:0000313" key="2">
    <source>
        <dbReference type="EMBL" id="BCK85644.1"/>
    </source>
</evidence>
<reference evidence="2" key="1">
    <citation type="submission" date="2020-09" db="EMBL/GenBank/DDBJ databases">
        <title>New species isolated from human feces.</title>
        <authorList>
            <person name="Kitahara M."/>
            <person name="Shigeno Y."/>
            <person name="Shime M."/>
            <person name="Matsumoto Y."/>
            <person name="Nakamura S."/>
            <person name="Motooka D."/>
            <person name="Fukuoka S."/>
            <person name="Nishikawa H."/>
            <person name="Benno Y."/>
        </authorList>
    </citation>
    <scope>NUCLEOTIDE SEQUENCE</scope>
    <source>
        <strain evidence="2">MM59</strain>
        <plasmid evidence="2">pMM59_01</plasmid>
    </source>
</reference>
<dbReference type="KEGG" id="pfaa:MM59RIKEN_29630"/>
<dbReference type="RefSeq" id="WP_213543715.1">
    <property type="nucleotide sequence ID" value="NZ_AP023421.1"/>
</dbReference>
<gene>
    <name evidence="2" type="ORF">MM59RIKEN_29630</name>
</gene>
<sequence>MSIIKREGLPHFVVKKNLQKSGTRGIYFSDVVTEEVLRDVCLKITGQMEFTCEYVDNSYHDPFLDATYNKGRLAILHVEDTVCYISFSEREIGGRNSSVQSVPTAFNLFYLNPYPNKRLFYYFLNVAGNAETAYQRLIYRLMRTIGFTFLNASPSLEQISSPFTSAEDIILNRKVNADRNRSNNSTYLTKGTDGALEVYGKTYGANKYETSLICYALACLRRPEQRIRLYEVLEGNLKELPEASLRVIRKMGGIDVVRTGMTLEKRNYQENKSLRSPLYIYNLLRRLGNKHCALCGCEIPEIIQGAHVWPVSKIKKAPGLTPEQRLEYALDGENGLWLCENHHKLFDENLLSFDQDGSVRLREGLDERYANYIQEITKIQSLPQSMLTKRFLWYLEQRSLSVS</sequence>
<evidence type="ECO:0000313" key="3">
    <source>
        <dbReference type="Proteomes" id="UP000679848"/>
    </source>
</evidence>
<dbReference type="InterPro" id="IPR003615">
    <property type="entry name" value="HNH_nuc"/>
</dbReference>
<accession>A0A810QCC3</accession>
<proteinExistence type="predicted"/>
<dbReference type="AlphaFoldDB" id="A0A810QCC3"/>
<protein>
    <recommendedName>
        <fullName evidence="1">HNH nuclease domain-containing protein</fullName>
    </recommendedName>
</protein>
<dbReference type="EMBL" id="AP023421">
    <property type="protein sequence ID" value="BCK85644.1"/>
    <property type="molecule type" value="Genomic_DNA"/>
</dbReference>
<keyword evidence="3" id="KW-1185">Reference proteome</keyword>